<evidence type="ECO:0000313" key="3">
    <source>
        <dbReference type="EMBL" id="MBB5694706.1"/>
    </source>
</evidence>
<feature type="domain" description="Transposase IS66 C-terminal" evidence="2">
    <location>
        <begin position="68"/>
        <end position="106"/>
    </location>
</feature>
<sequence length="107" mass="11903">MPGRGDLAEAIRYALEGRGGLPRFLWDGRIDLDTNAVERAIRPIALSRKNALFARSDEGGEHGATVASLIETRKLNGVDPQTYLADLLTHLVEGWPQSRIDELMPWH</sequence>
<dbReference type="PANTHER" id="PTHR33678">
    <property type="entry name" value="BLL1576 PROTEIN"/>
    <property type="match status" value="1"/>
</dbReference>
<dbReference type="InterPro" id="IPR004291">
    <property type="entry name" value="Transposase_IS66_central"/>
</dbReference>
<dbReference type="Pfam" id="PF13817">
    <property type="entry name" value="DDE_Tnp_IS66_C"/>
    <property type="match status" value="1"/>
</dbReference>
<evidence type="ECO:0000313" key="4">
    <source>
        <dbReference type="Proteomes" id="UP000580654"/>
    </source>
</evidence>
<name>A0A840Y3G5_9PROT</name>
<evidence type="ECO:0000259" key="1">
    <source>
        <dbReference type="Pfam" id="PF03050"/>
    </source>
</evidence>
<dbReference type="Pfam" id="PF03050">
    <property type="entry name" value="DDE_Tnp_IS66"/>
    <property type="match status" value="1"/>
</dbReference>
<proteinExistence type="predicted"/>
<dbReference type="PANTHER" id="PTHR33678:SF1">
    <property type="entry name" value="BLL1576 PROTEIN"/>
    <property type="match status" value="1"/>
</dbReference>
<dbReference type="InterPro" id="IPR052344">
    <property type="entry name" value="Transposase-related"/>
</dbReference>
<feature type="domain" description="Transposase IS66 central" evidence="1">
    <location>
        <begin position="5"/>
        <end position="61"/>
    </location>
</feature>
<dbReference type="InterPro" id="IPR039552">
    <property type="entry name" value="IS66_C"/>
</dbReference>
<gene>
    <name evidence="3" type="ORF">FHS87_002758</name>
</gene>
<comment type="caution">
    <text evidence="3">The sequence shown here is derived from an EMBL/GenBank/DDBJ whole genome shotgun (WGS) entry which is preliminary data.</text>
</comment>
<dbReference type="Proteomes" id="UP000580654">
    <property type="component" value="Unassembled WGS sequence"/>
</dbReference>
<dbReference type="AlphaFoldDB" id="A0A840Y3G5"/>
<evidence type="ECO:0000259" key="2">
    <source>
        <dbReference type="Pfam" id="PF13817"/>
    </source>
</evidence>
<keyword evidence="4" id="KW-1185">Reference proteome</keyword>
<protein>
    <recommendedName>
        <fullName evidence="5">Transposase</fullName>
    </recommendedName>
</protein>
<dbReference type="EMBL" id="JACIJD010000012">
    <property type="protein sequence ID" value="MBB5694706.1"/>
    <property type="molecule type" value="Genomic_DNA"/>
</dbReference>
<organism evidence="3 4">
    <name type="scientific">Muricoccus pecuniae</name>
    <dbReference type="NCBI Taxonomy" id="693023"/>
    <lineage>
        <taxon>Bacteria</taxon>
        <taxon>Pseudomonadati</taxon>
        <taxon>Pseudomonadota</taxon>
        <taxon>Alphaproteobacteria</taxon>
        <taxon>Acetobacterales</taxon>
        <taxon>Roseomonadaceae</taxon>
        <taxon>Muricoccus</taxon>
    </lineage>
</organism>
<reference evidence="3 4" key="1">
    <citation type="submission" date="2020-08" db="EMBL/GenBank/DDBJ databases">
        <title>Genomic Encyclopedia of Type Strains, Phase IV (KMG-IV): sequencing the most valuable type-strain genomes for metagenomic binning, comparative biology and taxonomic classification.</title>
        <authorList>
            <person name="Goeker M."/>
        </authorList>
    </citation>
    <scope>NUCLEOTIDE SEQUENCE [LARGE SCALE GENOMIC DNA]</scope>
    <source>
        <strain evidence="3 4">DSM 25622</strain>
    </source>
</reference>
<evidence type="ECO:0008006" key="5">
    <source>
        <dbReference type="Google" id="ProtNLM"/>
    </source>
</evidence>
<accession>A0A840Y3G5</accession>